<dbReference type="Pfam" id="PF12019">
    <property type="entry name" value="GspH"/>
    <property type="match status" value="1"/>
</dbReference>
<comment type="subcellular location">
    <subcellularLocation>
        <location evidence="1">Cell inner membrane</location>
        <topology evidence="1">Single-pass membrane protein</topology>
    </subcellularLocation>
</comment>
<evidence type="ECO:0000256" key="10">
    <source>
        <dbReference type="ARBA" id="ARBA00030775"/>
    </source>
</evidence>
<dbReference type="InterPro" id="IPR045584">
    <property type="entry name" value="Pilin-like"/>
</dbReference>
<evidence type="ECO:0000256" key="9">
    <source>
        <dbReference type="ARBA" id="ARBA00025772"/>
    </source>
</evidence>
<keyword evidence="8 11" id="KW-0472">Membrane</keyword>
<name>A0A1B4V3Z0_9GAMM</name>
<dbReference type="NCBIfam" id="TIGR02532">
    <property type="entry name" value="IV_pilin_GFxxxE"/>
    <property type="match status" value="1"/>
</dbReference>
<dbReference type="InterPro" id="IPR012902">
    <property type="entry name" value="N_methyl_site"/>
</dbReference>
<dbReference type="SUPFAM" id="SSF54523">
    <property type="entry name" value="Pili subunits"/>
    <property type="match status" value="1"/>
</dbReference>
<sequence>MDRSTYRPPSGGFTFQEMLVTLAIGAILAAGAVGTAVIVEENRLRGEVNGLVAHLSLARSEAVKRGAPVTLCTSPDGAACASSAGWKEGWIVFADDNGNHVRDEDEDLLRIREGLAPDFRLRYGESGTYHHLTYKPDGSASPNATFTFCDGRGATKARAIIVHWTGRTRISTKKSDGGALACG</sequence>
<evidence type="ECO:0000313" key="14">
    <source>
        <dbReference type="Proteomes" id="UP000218899"/>
    </source>
</evidence>
<dbReference type="GO" id="GO:0015627">
    <property type="term" value="C:type II protein secretion system complex"/>
    <property type="evidence" value="ECO:0007669"/>
    <property type="project" value="InterPro"/>
</dbReference>
<feature type="domain" description="General secretion pathway GspH" evidence="12">
    <location>
        <begin position="48"/>
        <end position="166"/>
    </location>
</feature>
<dbReference type="KEGG" id="sva:SVA_1677"/>
<keyword evidence="3" id="KW-1003">Cell membrane</keyword>
<dbReference type="Pfam" id="PF07963">
    <property type="entry name" value="N_methyl"/>
    <property type="match status" value="1"/>
</dbReference>
<evidence type="ECO:0000256" key="4">
    <source>
        <dbReference type="ARBA" id="ARBA00022481"/>
    </source>
</evidence>
<feature type="transmembrane region" description="Helical" evidence="11">
    <location>
        <begin position="20"/>
        <end position="39"/>
    </location>
</feature>
<dbReference type="AlphaFoldDB" id="A0A1B4V3Z0"/>
<protein>
    <recommendedName>
        <fullName evidence="2">Type II secretion system protein H</fullName>
    </recommendedName>
    <alternativeName>
        <fullName evidence="10">General secretion pathway protein H</fullName>
    </alternativeName>
</protein>
<keyword evidence="4" id="KW-0488">Methylation</keyword>
<evidence type="ECO:0000256" key="1">
    <source>
        <dbReference type="ARBA" id="ARBA00004377"/>
    </source>
</evidence>
<reference evidence="13 14" key="1">
    <citation type="submission" date="2015-08" db="EMBL/GenBank/DDBJ databases">
        <title>Complete genome sequence of Sulfurifustis variabilis.</title>
        <authorList>
            <person name="Miura A."/>
            <person name="Kojima H."/>
            <person name="Fukui M."/>
        </authorList>
    </citation>
    <scope>NUCLEOTIDE SEQUENCE [LARGE SCALE GENOMIC DNA]</scope>
    <source>
        <strain evidence="14">skN76</strain>
    </source>
</reference>
<evidence type="ECO:0000259" key="12">
    <source>
        <dbReference type="Pfam" id="PF12019"/>
    </source>
</evidence>
<keyword evidence="6 11" id="KW-0812">Transmembrane</keyword>
<dbReference type="InterPro" id="IPR022346">
    <property type="entry name" value="T2SS_GspH"/>
</dbReference>
<evidence type="ECO:0000256" key="5">
    <source>
        <dbReference type="ARBA" id="ARBA00022519"/>
    </source>
</evidence>
<keyword evidence="7 11" id="KW-1133">Transmembrane helix</keyword>
<evidence type="ECO:0000256" key="11">
    <source>
        <dbReference type="SAM" id="Phobius"/>
    </source>
</evidence>
<dbReference type="EMBL" id="AP014936">
    <property type="protein sequence ID" value="BAU48236.1"/>
    <property type="molecule type" value="Genomic_DNA"/>
</dbReference>
<dbReference type="GO" id="GO:0015628">
    <property type="term" value="P:protein secretion by the type II secretion system"/>
    <property type="evidence" value="ECO:0007669"/>
    <property type="project" value="InterPro"/>
</dbReference>
<dbReference type="Gene3D" id="3.55.40.10">
    <property type="entry name" value="minor pseudopilin epsh domain"/>
    <property type="match status" value="1"/>
</dbReference>
<evidence type="ECO:0000313" key="13">
    <source>
        <dbReference type="EMBL" id="BAU48236.1"/>
    </source>
</evidence>
<organism evidence="13 14">
    <name type="scientific">Sulfurifustis variabilis</name>
    <dbReference type="NCBI Taxonomy" id="1675686"/>
    <lineage>
        <taxon>Bacteria</taxon>
        <taxon>Pseudomonadati</taxon>
        <taxon>Pseudomonadota</taxon>
        <taxon>Gammaproteobacteria</taxon>
        <taxon>Acidiferrobacterales</taxon>
        <taxon>Acidiferrobacteraceae</taxon>
        <taxon>Sulfurifustis</taxon>
    </lineage>
</organism>
<evidence type="ECO:0000256" key="6">
    <source>
        <dbReference type="ARBA" id="ARBA00022692"/>
    </source>
</evidence>
<evidence type="ECO:0000256" key="8">
    <source>
        <dbReference type="ARBA" id="ARBA00023136"/>
    </source>
</evidence>
<accession>A0A1B4V3Z0</accession>
<dbReference type="RefSeq" id="WP_169924025.1">
    <property type="nucleotide sequence ID" value="NZ_AP014936.1"/>
</dbReference>
<comment type="similarity">
    <text evidence="9">Belongs to the GSP H family.</text>
</comment>
<evidence type="ECO:0000256" key="7">
    <source>
        <dbReference type="ARBA" id="ARBA00022989"/>
    </source>
</evidence>
<gene>
    <name evidence="13" type="ORF">SVA_1677</name>
</gene>
<evidence type="ECO:0000256" key="2">
    <source>
        <dbReference type="ARBA" id="ARBA00021549"/>
    </source>
</evidence>
<keyword evidence="5" id="KW-0997">Cell inner membrane</keyword>
<dbReference type="Proteomes" id="UP000218899">
    <property type="component" value="Chromosome"/>
</dbReference>
<keyword evidence="14" id="KW-1185">Reference proteome</keyword>
<dbReference type="GO" id="GO:0005886">
    <property type="term" value="C:plasma membrane"/>
    <property type="evidence" value="ECO:0007669"/>
    <property type="project" value="UniProtKB-SubCell"/>
</dbReference>
<evidence type="ECO:0000256" key="3">
    <source>
        <dbReference type="ARBA" id="ARBA00022475"/>
    </source>
</evidence>
<proteinExistence type="inferred from homology"/>